<dbReference type="SUPFAM" id="SSF63825">
    <property type="entry name" value="YWTD domain"/>
    <property type="match status" value="1"/>
</dbReference>
<dbReference type="RefSeq" id="WP_191040991.1">
    <property type="nucleotide sequence ID" value="NZ_JACXAA010000008.1"/>
</dbReference>
<evidence type="ECO:0000259" key="1">
    <source>
        <dbReference type="SMART" id="SM00429"/>
    </source>
</evidence>
<dbReference type="InterPro" id="IPR013783">
    <property type="entry name" value="Ig-like_fold"/>
</dbReference>
<dbReference type="InterPro" id="IPR014756">
    <property type="entry name" value="Ig_E-set"/>
</dbReference>
<evidence type="ECO:0000313" key="2">
    <source>
        <dbReference type="EMBL" id="MBD2755367.1"/>
    </source>
</evidence>
<organism evidence="2 3">
    <name type="scientific">Spirosoma validum</name>
    <dbReference type="NCBI Taxonomy" id="2771355"/>
    <lineage>
        <taxon>Bacteria</taxon>
        <taxon>Pseudomonadati</taxon>
        <taxon>Bacteroidota</taxon>
        <taxon>Cytophagia</taxon>
        <taxon>Cytophagales</taxon>
        <taxon>Cytophagaceae</taxon>
        <taxon>Spirosoma</taxon>
    </lineage>
</organism>
<dbReference type="SUPFAM" id="SSF81296">
    <property type="entry name" value="E set domains"/>
    <property type="match status" value="1"/>
</dbReference>
<feature type="domain" description="IPT/TIG" evidence="1">
    <location>
        <begin position="36"/>
        <end position="117"/>
    </location>
</feature>
<sequence>MKTQLTIRHIVFSLLVLAELMSGCKKESAPPVTPATLTIRNVSPSSGRGGTVLTLTGENFDPANFSATVNGKAATVVRGSVTTTTAQVEVPANCGTGPVDVITGGKSGRAPNEFEYLFNRFTEMVYYIQDGRLWSMDIFQGRKRGAMASSVLRYDNAEMLLLGRPVTGTDYHRMIIFENNGTGGGGYSDLRDGGGIDGFVSGTYGSGRTGGWLGVQSATASKVRPGSLYFLWNKRDVYDGSFLGLNGTFLQSDQLRTRYGNDMAFVCEAGGVLYVLQTNGTVLSNRITTATGAIQPQSAGNVLSVNFGGFKAVTDLNNALLFIANDGLLYRYALAANTLTKLPPTQGKWNNVKAMTGVGDYLMVVDGEQLYRVDPQTGSSEAVGSERLLIRTNNFAGYHN</sequence>
<dbReference type="EMBL" id="JACXAA010000008">
    <property type="protein sequence ID" value="MBD2755367.1"/>
    <property type="molecule type" value="Genomic_DNA"/>
</dbReference>
<dbReference type="InterPro" id="IPR002909">
    <property type="entry name" value="IPT_dom"/>
</dbReference>
<keyword evidence="3" id="KW-1185">Reference proteome</keyword>
<dbReference type="SMART" id="SM00429">
    <property type="entry name" value="IPT"/>
    <property type="match status" value="1"/>
</dbReference>
<gene>
    <name evidence="2" type="ORF">IC230_20870</name>
</gene>
<dbReference type="Gene3D" id="2.115.10.10">
    <property type="entry name" value="Tachylectin 2"/>
    <property type="match status" value="1"/>
</dbReference>
<name>A0A927B541_9BACT</name>
<dbReference type="Gene3D" id="2.60.40.10">
    <property type="entry name" value="Immunoglobulins"/>
    <property type="match status" value="1"/>
</dbReference>
<dbReference type="Pfam" id="PF01833">
    <property type="entry name" value="TIG"/>
    <property type="match status" value="1"/>
</dbReference>
<reference evidence="2" key="1">
    <citation type="submission" date="2020-09" db="EMBL/GenBank/DDBJ databases">
        <authorList>
            <person name="Kim M.K."/>
        </authorList>
    </citation>
    <scope>NUCLEOTIDE SEQUENCE</scope>
    <source>
        <strain evidence="2">BT704</strain>
    </source>
</reference>
<evidence type="ECO:0000313" key="3">
    <source>
        <dbReference type="Proteomes" id="UP000653797"/>
    </source>
</evidence>
<comment type="caution">
    <text evidence="2">The sequence shown here is derived from an EMBL/GenBank/DDBJ whole genome shotgun (WGS) entry which is preliminary data.</text>
</comment>
<dbReference type="AlphaFoldDB" id="A0A927B541"/>
<proteinExistence type="predicted"/>
<dbReference type="Proteomes" id="UP000653797">
    <property type="component" value="Unassembled WGS sequence"/>
</dbReference>
<dbReference type="CDD" id="cd00603">
    <property type="entry name" value="IPT_PCSR"/>
    <property type="match status" value="1"/>
</dbReference>
<protein>
    <submittedName>
        <fullName evidence="2">IPT/TIG domain-containing protein</fullName>
    </submittedName>
</protein>
<accession>A0A927B541</accession>